<keyword evidence="2" id="KW-1185">Reference proteome</keyword>
<evidence type="ECO:0000313" key="2">
    <source>
        <dbReference type="Proteomes" id="UP000276133"/>
    </source>
</evidence>
<proteinExistence type="predicted"/>
<name>A0A3M7Q4W3_BRAPC</name>
<organism evidence="1 2">
    <name type="scientific">Brachionus plicatilis</name>
    <name type="common">Marine rotifer</name>
    <name type="synonym">Brachionus muelleri</name>
    <dbReference type="NCBI Taxonomy" id="10195"/>
    <lineage>
        <taxon>Eukaryota</taxon>
        <taxon>Metazoa</taxon>
        <taxon>Spiralia</taxon>
        <taxon>Gnathifera</taxon>
        <taxon>Rotifera</taxon>
        <taxon>Eurotatoria</taxon>
        <taxon>Monogononta</taxon>
        <taxon>Pseudotrocha</taxon>
        <taxon>Ploima</taxon>
        <taxon>Brachionidae</taxon>
        <taxon>Brachionus</taxon>
    </lineage>
</organism>
<evidence type="ECO:0000313" key="1">
    <source>
        <dbReference type="EMBL" id="RNA06343.1"/>
    </source>
</evidence>
<gene>
    <name evidence="1" type="ORF">BpHYR1_023275</name>
</gene>
<sequence length="80" mass="8393">MYSLGTVPGYNLNEINAINLVSLASSPVVKKVVVSILPGKSGRNADNGSFTFLQQYCLNACCLSLCRIRLVAPLSGSSAS</sequence>
<protein>
    <submittedName>
        <fullName evidence="1">Uncharacterized protein</fullName>
    </submittedName>
</protein>
<dbReference type="EMBL" id="REGN01007430">
    <property type="protein sequence ID" value="RNA06343.1"/>
    <property type="molecule type" value="Genomic_DNA"/>
</dbReference>
<reference evidence="1 2" key="1">
    <citation type="journal article" date="2018" name="Sci. Rep.">
        <title>Genomic signatures of local adaptation to the degree of environmental predictability in rotifers.</title>
        <authorList>
            <person name="Franch-Gras L."/>
            <person name="Hahn C."/>
            <person name="Garcia-Roger E.M."/>
            <person name="Carmona M.J."/>
            <person name="Serra M."/>
            <person name="Gomez A."/>
        </authorList>
    </citation>
    <scope>NUCLEOTIDE SEQUENCE [LARGE SCALE GENOMIC DNA]</scope>
    <source>
        <strain evidence="1">HYR1</strain>
    </source>
</reference>
<accession>A0A3M7Q4W3</accession>
<dbReference type="Proteomes" id="UP000276133">
    <property type="component" value="Unassembled WGS sequence"/>
</dbReference>
<dbReference type="AlphaFoldDB" id="A0A3M7Q4W3"/>
<comment type="caution">
    <text evidence="1">The sequence shown here is derived from an EMBL/GenBank/DDBJ whole genome shotgun (WGS) entry which is preliminary data.</text>
</comment>